<evidence type="ECO:0000256" key="12">
    <source>
        <dbReference type="ARBA" id="ARBA00042615"/>
    </source>
</evidence>
<protein>
    <recommendedName>
        <fullName evidence="11">1,6-anhydro-N-acetylmuramyl-L-alanine amidase AmpD</fullName>
        <ecNumber evidence="5">3.5.1.28</ecNumber>
    </recommendedName>
    <alternativeName>
        <fullName evidence="12">N-acetylmuramoyl-L-alanine amidase</fullName>
    </alternativeName>
</protein>
<evidence type="ECO:0000256" key="10">
    <source>
        <dbReference type="ARBA" id="ARBA00023316"/>
    </source>
</evidence>
<evidence type="ECO:0000256" key="7">
    <source>
        <dbReference type="ARBA" id="ARBA00022723"/>
    </source>
</evidence>
<feature type="domain" description="N-acetylmuramoyl-L-alanine amidase" evidence="13">
    <location>
        <begin position="36"/>
        <end position="187"/>
    </location>
</feature>
<gene>
    <name evidence="14" type="ORF">BECKSD772D_GA0070982_104515</name>
</gene>
<dbReference type="PANTHER" id="PTHR30417:SF4">
    <property type="entry name" value="1,6-ANHYDRO-N-ACETYLMURAMYL-L-ALANINE AMIDASE AMPD"/>
    <property type="match status" value="1"/>
</dbReference>
<keyword evidence="6" id="KW-0963">Cytoplasm</keyword>
<dbReference type="SUPFAM" id="SSF55846">
    <property type="entry name" value="N-acetylmuramoyl-L-alanine amidase-like"/>
    <property type="match status" value="1"/>
</dbReference>
<comment type="catalytic activity">
    <reaction evidence="1">
        <text>Hydrolyzes the link between N-acetylmuramoyl residues and L-amino acid residues in certain cell-wall glycopeptides.</text>
        <dbReference type="EC" id="3.5.1.28"/>
    </reaction>
</comment>
<evidence type="ECO:0000313" key="14">
    <source>
        <dbReference type="EMBL" id="VFK79332.1"/>
    </source>
</evidence>
<evidence type="ECO:0000256" key="6">
    <source>
        <dbReference type="ARBA" id="ARBA00022490"/>
    </source>
</evidence>
<comment type="subcellular location">
    <subcellularLocation>
        <location evidence="3">Cytoplasm</location>
    </subcellularLocation>
</comment>
<evidence type="ECO:0000259" key="13">
    <source>
        <dbReference type="SMART" id="SM00644"/>
    </source>
</evidence>
<reference evidence="14" key="1">
    <citation type="submission" date="2019-02" db="EMBL/GenBank/DDBJ databases">
        <authorList>
            <person name="Gruber-Vodicka R. H."/>
            <person name="Seah K. B. B."/>
        </authorList>
    </citation>
    <scope>NUCLEOTIDE SEQUENCE</scope>
    <source>
        <strain evidence="14">BECK_S127</strain>
    </source>
</reference>
<keyword evidence="8" id="KW-0378">Hydrolase</keyword>
<comment type="cofactor">
    <cofactor evidence="2">
        <name>Zn(2+)</name>
        <dbReference type="ChEBI" id="CHEBI:29105"/>
    </cofactor>
</comment>
<dbReference type="EMBL" id="CAADHB010000045">
    <property type="protein sequence ID" value="VFK79332.1"/>
    <property type="molecule type" value="Genomic_DNA"/>
</dbReference>
<evidence type="ECO:0000256" key="1">
    <source>
        <dbReference type="ARBA" id="ARBA00001561"/>
    </source>
</evidence>
<dbReference type="GO" id="GO:0005737">
    <property type="term" value="C:cytoplasm"/>
    <property type="evidence" value="ECO:0007669"/>
    <property type="project" value="UniProtKB-SubCell"/>
</dbReference>
<dbReference type="NCBIfam" id="NF008758">
    <property type="entry name" value="PRK11789.1"/>
    <property type="match status" value="1"/>
</dbReference>
<keyword evidence="7" id="KW-0479">Metal-binding</keyword>
<dbReference type="Pfam" id="PF01510">
    <property type="entry name" value="Amidase_2"/>
    <property type="match status" value="1"/>
</dbReference>
<evidence type="ECO:0000256" key="3">
    <source>
        <dbReference type="ARBA" id="ARBA00004496"/>
    </source>
</evidence>
<proteinExistence type="inferred from homology"/>
<sequence length="209" mass="23601">MNAGKFLSFEKDDNPSNHFRLDAKGQWLEGIQRILSPNCNERPRGCVVELLVIHSISLPPGEFGGCFIDDLFLNRLDPSAHPSFCEISKLCVSSHLLVHRDGKVTQYVPFHRRAWHAGVSQFGGKTNCNDFSIGIELEGSDDTPYEDIQYRHLVNLAQLIMSIYPAITPDRIKGHSDIAPGRKTDPGPSFDWNLFRHLLSNPYRDQARS</sequence>
<dbReference type="GO" id="GO:0008745">
    <property type="term" value="F:N-acetylmuramoyl-L-alanine amidase activity"/>
    <property type="evidence" value="ECO:0007669"/>
    <property type="project" value="UniProtKB-EC"/>
</dbReference>
<dbReference type="EC" id="3.5.1.28" evidence="5"/>
<keyword evidence="10" id="KW-0961">Cell wall biogenesis/degradation</keyword>
<dbReference type="GO" id="GO:0046872">
    <property type="term" value="F:metal ion binding"/>
    <property type="evidence" value="ECO:0007669"/>
    <property type="project" value="UniProtKB-KW"/>
</dbReference>
<comment type="similarity">
    <text evidence="4">Belongs to the N-acetylmuramoyl-L-alanine amidase 2 family.</text>
</comment>
<dbReference type="CDD" id="cd06583">
    <property type="entry name" value="PGRP"/>
    <property type="match status" value="1"/>
</dbReference>
<dbReference type="SMART" id="SM00644">
    <property type="entry name" value="Ami_2"/>
    <property type="match status" value="1"/>
</dbReference>
<dbReference type="InterPro" id="IPR036505">
    <property type="entry name" value="Amidase/PGRP_sf"/>
</dbReference>
<keyword evidence="9" id="KW-0862">Zinc</keyword>
<name>A0A451BLZ4_9GAMM</name>
<evidence type="ECO:0000256" key="5">
    <source>
        <dbReference type="ARBA" id="ARBA00011901"/>
    </source>
</evidence>
<dbReference type="Gene3D" id="3.40.80.10">
    <property type="entry name" value="Peptidoglycan recognition protein-like"/>
    <property type="match status" value="1"/>
</dbReference>
<accession>A0A451BLZ4</accession>
<evidence type="ECO:0000256" key="2">
    <source>
        <dbReference type="ARBA" id="ARBA00001947"/>
    </source>
</evidence>
<dbReference type="GO" id="GO:0071555">
    <property type="term" value="P:cell wall organization"/>
    <property type="evidence" value="ECO:0007669"/>
    <property type="project" value="UniProtKB-KW"/>
</dbReference>
<dbReference type="AlphaFoldDB" id="A0A451BLZ4"/>
<dbReference type="PANTHER" id="PTHR30417">
    <property type="entry name" value="N-ACETYLMURAMOYL-L-ALANINE AMIDASE AMID"/>
    <property type="match status" value="1"/>
</dbReference>
<dbReference type="InterPro" id="IPR002502">
    <property type="entry name" value="Amidase_domain"/>
</dbReference>
<dbReference type="GO" id="GO:0009253">
    <property type="term" value="P:peptidoglycan catabolic process"/>
    <property type="evidence" value="ECO:0007669"/>
    <property type="project" value="InterPro"/>
</dbReference>
<evidence type="ECO:0000256" key="8">
    <source>
        <dbReference type="ARBA" id="ARBA00022801"/>
    </source>
</evidence>
<evidence type="ECO:0000256" key="11">
    <source>
        <dbReference type="ARBA" id="ARBA00039257"/>
    </source>
</evidence>
<organism evidence="14">
    <name type="scientific">Candidatus Kentrum sp. SD</name>
    <dbReference type="NCBI Taxonomy" id="2126332"/>
    <lineage>
        <taxon>Bacteria</taxon>
        <taxon>Pseudomonadati</taxon>
        <taxon>Pseudomonadota</taxon>
        <taxon>Gammaproteobacteria</taxon>
        <taxon>Candidatus Kentrum</taxon>
    </lineage>
</organism>
<dbReference type="GO" id="GO:0009254">
    <property type="term" value="P:peptidoglycan turnover"/>
    <property type="evidence" value="ECO:0007669"/>
    <property type="project" value="TreeGrafter"/>
</dbReference>
<evidence type="ECO:0000256" key="9">
    <source>
        <dbReference type="ARBA" id="ARBA00022833"/>
    </source>
</evidence>
<dbReference type="InterPro" id="IPR051206">
    <property type="entry name" value="NAMLAA_amidase_2"/>
</dbReference>
<evidence type="ECO:0000256" key="4">
    <source>
        <dbReference type="ARBA" id="ARBA00007553"/>
    </source>
</evidence>